<feature type="region of interest" description="Disordered" evidence="1">
    <location>
        <begin position="733"/>
        <end position="759"/>
    </location>
</feature>
<sequence length="977" mass="110133">MATGQDNTCCSFNVGGCVFSIPFNWLSHLQDSLLFRDTSHQNPRWFIDRDGCSFRHVHYYLQTGKLATSCASELHILIEITTGLRLTPLLQALENLRSGKHFLRSRTAHQQVTEKASLNYGNTMSYNTGQPEPIASPVSTAPDTVPLALVGTPLVDSEEEVLYCFVPMETVRLYPALVTPHNLLWLFDDLAIIECDSPLFRFIANYLRMGKILLPEDFSDHTWLIQEAAANGMTDFIDTLHKLPDLTDDNLFQDWLPEMNQQHTNPQPLYVMTFDLLVRYQDSALGQLYVNSSMEGRRLHISGNGVVFQHVENWLGTSHLPLTESRCELQGLCEYVDRQEEAYHAFREAFWEFVHRPKTTDECSTTGPWLASVTTFTIYNIVKVYVGTRWYSTFFRTLLKYPELLSNPRKTSWIVFGQSLHIMSDGAMFRHILNFLRCGCLLMPSGFREWQLLCEEVYEFQIPSLTRALEDCSDYRAWCKTKKHPGSSQPSSAKCLLIDKQDPGTFGQQKVDVSSSQTQVDVSPADGCSLVTPERHLAQTNSLVNRLENTQDITEDQAKSSQKLLSAPLNTAVKSIVVPLKSGGQTLHLSVLTLDTTSKVSTSPAVQNRLSDTLDTRKSQLSLKRVKQKTNYASKFFPTLWSSLRQKAIIPRYLSASGYQGRLAQRGHLGDISAILQWMIQKRREDSPLQRLVQLVETFQRGPKTQAWGTPTGLPARLKALCTSTGSRCCTSDPIPSPDPLSTPATAKPSLKSSFLTRKGLSGNAPRVYTAGDAQNQSTIKPFNTHNDLVHWRRPAVHVGGCVIRVHHPPVLGRGTPGGYFTQSQIYTTSPQHTRDRSARGHDAKAHLKSVAFSTFSLSWEEMAYGRHCHDFLTGIILESLTHPDLKEHTVNIATIVYHLWTGELNAEVFVSELRRIVCLEEAESREVQLLQWLEFTMPLAQRYTECLEQLDTACCQTDTLYPLDSQSAYPTQMPSN</sequence>
<dbReference type="PANTHER" id="PTHR14499:SF20">
    <property type="entry name" value="BTB_POZ DOMAIN-CONTAINING PROTEIN KCTD19"/>
    <property type="match status" value="1"/>
</dbReference>
<evidence type="ECO:0000259" key="2">
    <source>
        <dbReference type="Pfam" id="PF02214"/>
    </source>
</evidence>
<dbReference type="InterPro" id="IPR003131">
    <property type="entry name" value="T1-type_BTB"/>
</dbReference>
<organism evidence="3 4">
    <name type="scientific">Umbra pygmaea</name>
    <name type="common">Eastern mudminnow</name>
    <dbReference type="NCBI Taxonomy" id="75934"/>
    <lineage>
        <taxon>Eukaryota</taxon>
        <taxon>Metazoa</taxon>
        <taxon>Chordata</taxon>
        <taxon>Craniata</taxon>
        <taxon>Vertebrata</taxon>
        <taxon>Euteleostomi</taxon>
        <taxon>Actinopterygii</taxon>
        <taxon>Neopterygii</taxon>
        <taxon>Teleostei</taxon>
        <taxon>Protacanthopterygii</taxon>
        <taxon>Esociformes</taxon>
        <taxon>Umbridae</taxon>
        <taxon>Umbra</taxon>
    </lineage>
</organism>
<dbReference type="Pfam" id="PF02214">
    <property type="entry name" value="BTB_2"/>
    <property type="match status" value="1"/>
</dbReference>
<protein>
    <recommendedName>
        <fullName evidence="2">Potassium channel tetramerisation-type BTB domain-containing protein</fullName>
    </recommendedName>
</protein>
<dbReference type="Proteomes" id="UP001557470">
    <property type="component" value="Unassembled WGS sequence"/>
</dbReference>
<keyword evidence="4" id="KW-1185">Reference proteome</keyword>
<evidence type="ECO:0000313" key="4">
    <source>
        <dbReference type="Proteomes" id="UP001557470"/>
    </source>
</evidence>
<dbReference type="Gene3D" id="3.30.710.10">
    <property type="entry name" value="Potassium Channel Kv1.1, Chain A"/>
    <property type="match status" value="3"/>
</dbReference>
<feature type="domain" description="Potassium channel tetramerisation-type BTB" evidence="2">
    <location>
        <begin position="12"/>
        <end position="73"/>
    </location>
</feature>
<dbReference type="CDD" id="cd18373">
    <property type="entry name" value="BTB1_POZ_KCTD19"/>
    <property type="match status" value="1"/>
</dbReference>
<name>A0ABD0XFR3_UMBPY</name>
<evidence type="ECO:0000313" key="3">
    <source>
        <dbReference type="EMBL" id="KAL1007726.1"/>
    </source>
</evidence>
<comment type="caution">
    <text evidence="3">The sequence shown here is derived from an EMBL/GenBank/DDBJ whole genome shotgun (WGS) entry which is preliminary data.</text>
</comment>
<gene>
    <name evidence="3" type="ORF">UPYG_G00090780</name>
</gene>
<dbReference type="InterPro" id="IPR011333">
    <property type="entry name" value="SKP1/BTB/POZ_sf"/>
</dbReference>
<dbReference type="EMBL" id="JAGEUA010000002">
    <property type="protein sequence ID" value="KAL1007726.1"/>
    <property type="molecule type" value="Genomic_DNA"/>
</dbReference>
<reference evidence="3 4" key="1">
    <citation type="submission" date="2024-06" db="EMBL/GenBank/DDBJ databases">
        <authorList>
            <person name="Pan Q."/>
            <person name="Wen M."/>
            <person name="Jouanno E."/>
            <person name="Zahm M."/>
            <person name="Klopp C."/>
            <person name="Cabau C."/>
            <person name="Louis A."/>
            <person name="Berthelot C."/>
            <person name="Parey E."/>
            <person name="Roest Crollius H."/>
            <person name="Montfort J."/>
            <person name="Robinson-Rechavi M."/>
            <person name="Bouchez O."/>
            <person name="Lampietro C."/>
            <person name="Lopez Roques C."/>
            <person name="Donnadieu C."/>
            <person name="Postlethwait J."/>
            <person name="Bobe J."/>
            <person name="Verreycken H."/>
            <person name="Guiguen Y."/>
        </authorList>
    </citation>
    <scope>NUCLEOTIDE SEQUENCE [LARGE SCALE GENOMIC DNA]</scope>
    <source>
        <strain evidence="3">Up_M1</strain>
        <tissue evidence="3">Testis</tissue>
    </source>
</reference>
<accession>A0ABD0XFR3</accession>
<dbReference type="PANTHER" id="PTHR14499">
    <property type="entry name" value="POTASSIUM CHANNEL TETRAMERIZATION DOMAIN-CONTAINING"/>
    <property type="match status" value="1"/>
</dbReference>
<dbReference type="SUPFAM" id="SSF54695">
    <property type="entry name" value="POZ domain"/>
    <property type="match status" value="3"/>
</dbReference>
<proteinExistence type="predicted"/>
<dbReference type="AlphaFoldDB" id="A0ABD0XFR3"/>
<evidence type="ECO:0000256" key="1">
    <source>
        <dbReference type="SAM" id="MobiDB-lite"/>
    </source>
</evidence>